<dbReference type="EnsemblMetazoa" id="Aqu2.1.28121_001">
    <property type="protein sequence ID" value="Aqu2.1.28121_001"/>
    <property type="gene ID" value="Aqu2.1.28121"/>
</dbReference>
<reference evidence="1" key="1">
    <citation type="submission" date="2017-05" db="UniProtKB">
        <authorList>
            <consortium name="EnsemblMetazoa"/>
        </authorList>
    </citation>
    <scope>IDENTIFICATION</scope>
</reference>
<organism evidence="1">
    <name type="scientific">Amphimedon queenslandica</name>
    <name type="common">Sponge</name>
    <dbReference type="NCBI Taxonomy" id="400682"/>
    <lineage>
        <taxon>Eukaryota</taxon>
        <taxon>Metazoa</taxon>
        <taxon>Porifera</taxon>
        <taxon>Demospongiae</taxon>
        <taxon>Heteroscleromorpha</taxon>
        <taxon>Haplosclerida</taxon>
        <taxon>Niphatidae</taxon>
        <taxon>Amphimedon</taxon>
    </lineage>
</organism>
<accession>A0A1X7UKD5</accession>
<proteinExistence type="predicted"/>
<sequence length="117" mass="13470">DSWEHLSHSMRWSLCGRYLRCGNIFAEDCYFTTWEDTWNEGLRKGHRPVCPDASLTGSMLMLVGNKLSVKFLYKNMEKVCSPHLHNQGNDGFDLCYMCKNSAASLRNAVCEIQRQSE</sequence>
<dbReference type="InParanoid" id="A0A1X7UKD5"/>
<name>A0A1X7UKD5_AMPQE</name>
<protein>
    <submittedName>
        <fullName evidence="1">Uncharacterized protein</fullName>
    </submittedName>
</protein>
<evidence type="ECO:0000313" key="1">
    <source>
        <dbReference type="EnsemblMetazoa" id="Aqu2.1.28121_001"/>
    </source>
</evidence>
<dbReference type="AlphaFoldDB" id="A0A1X7UKD5"/>